<keyword evidence="2" id="KW-1185">Reference proteome</keyword>
<proteinExistence type="predicted"/>
<gene>
    <name evidence="1" type="ORF">JI435_413310</name>
</gene>
<protein>
    <submittedName>
        <fullName evidence="1">Uncharacterized protein</fullName>
    </submittedName>
</protein>
<evidence type="ECO:0000313" key="1">
    <source>
        <dbReference type="EMBL" id="QRC99368.1"/>
    </source>
</evidence>
<dbReference type="EMBL" id="CP069031">
    <property type="protein sequence ID" value="QRC99368.1"/>
    <property type="molecule type" value="Genomic_DNA"/>
</dbReference>
<accession>A0A7U2F600</accession>
<sequence length="52" mass="5946">MKELFLAAGDKWSSDSHGPPRCLAAEQTLFLHRLLCSTVRKYFTRTSSYVLL</sequence>
<organism evidence="1 2">
    <name type="scientific">Phaeosphaeria nodorum (strain SN15 / ATCC MYA-4574 / FGSC 10173)</name>
    <name type="common">Glume blotch fungus</name>
    <name type="synonym">Parastagonospora nodorum</name>
    <dbReference type="NCBI Taxonomy" id="321614"/>
    <lineage>
        <taxon>Eukaryota</taxon>
        <taxon>Fungi</taxon>
        <taxon>Dikarya</taxon>
        <taxon>Ascomycota</taxon>
        <taxon>Pezizomycotina</taxon>
        <taxon>Dothideomycetes</taxon>
        <taxon>Pleosporomycetidae</taxon>
        <taxon>Pleosporales</taxon>
        <taxon>Pleosporineae</taxon>
        <taxon>Phaeosphaeriaceae</taxon>
        <taxon>Parastagonospora</taxon>
    </lineage>
</organism>
<evidence type="ECO:0000313" key="2">
    <source>
        <dbReference type="Proteomes" id="UP000663193"/>
    </source>
</evidence>
<dbReference type="Proteomes" id="UP000663193">
    <property type="component" value="Chromosome 9"/>
</dbReference>
<name>A0A7U2F600_PHANO</name>
<dbReference type="AlphaFoldDB" id="A0A7U2F600"/>
<dbReference type="VEuPathDB" id="FungiDB:JI435_413310"/>
<reference evidence="2" key="1">
    <citation type="journal article" date="2021" name="BMC Genomics">
        <title>Chromosome-level genome assembly and manually-curated proteome of model necrotroph Parastagonospora nodorum Sn15 reveals a genome-wide trove of candidate effector homologs, and redundancy of virulence-related functions within an accessory chromosome.</title>
        <authorList>
            <person name="Bertazzoni S."/>
            <person name="Jones D.A.B."/>
            <person name="Phan H.T."/>
            <person name="Tan K.-C."/>
            <person name="Hane J.K."/>
        </authorList>
    </citation>
    <scope>NUCLEOTIDE SEQUENCE [LARGE SCALE GENOMIC DNA]</scope>
    <source>
        <strain evidence="2">SN15 / ATCC MYA-4574 / FGSC 10173)</strain>
    </source>
</reference>
<dbReference type="OrthoDB" id="3797486at2759"/>